<evidence type="ECO:0000259" key="3">
    <source>
        <dbReference type="Pfam" id="PF02563"/>
    </source>
</evidence>
<dbReference type="RefSeq" id="WP_229815565.1">
    <property type="nucleotide sequence ID" value="NZ_BMZP01000019.1"/>
</dbReference>
<evidence type="ECO:0000313" key="5">
    <source>
        <dbReference type="Proteomes" id="UP001595683"/>
    </source>
</evidence>
<dbReference type="PANTHER" id="PTHR33619">
    <property type="entry name" value="POLYSACCHARIDE EXPORT PROTEIN GFCE-RELATED"/>
    <property type="match status" value="1"/>
</dbReference>
<dbReference type="PANTHER" id="PTHR33619:SF3">
    <property type="entry name" value="POLYSACCHARIDE EXPORT PROTEIN GFCE-RELATED"/>
    <property type="match status" value="1"/>
</dbReference>
<evidence type="ECO:0000313" key="4">
    <source>
        <dbReference type="EMBL" id="MFC3672214.1"/>
    </source>
</evidence>
<dbReference type="Gene3D" id="3.10.560.10">
    <property type="entry name" value="Outer membrane lipoprotein wza domain like"/>
    <property type="match status" value="2"/>
</dbReference>
<dbReference type="InterPro" id="IPR049712">
    <property type="entry name" value="Poly_export"/>
</dbReference>
<sequence length="622" mass="65791">MRRIRRPMPGLHRLVQPLSLAPLPLLLAPAALLLAATPVPAMAQGLPPGLVSQVLQNADPTTLATIANAMGNGGFGGTFGGTALPSVPLAVPTASPNPAAPPPVDGAAPAVAPGNGAPSASYTANAASPVFGAQLFTGAFARAGAAHFNPDYVITPGDQVVLRLWGAFQYAQVQTVDPQGNVFLPNIGPIHLAGVRNQDLQRVITGAAAGTFRSNVYVYASLAEAQPVRVFVGGFVRRPGLYDGTSMDGLLHYLDAAGGIDPDRGTFIDVEVKRGEQVRAHVNLYQFLFRGVMPPVPLGDGDVIFVGPRQQTVTVTGLANNANVFEFPRNAHPTTADVMLLAGPLPTATHMRITRANGPVKNVDYRPLAEAGSLPVGNGDAIAFTSDQKAGTITVRIDGEHESPQEYVLPYGAHLGDLLRQIRFSQRSDAGSIQLFRQSVKDRQKTMLEASLHSLEQAALTARSGTSDESQLRRNEADLILQWIDRARKVEPLGQVVIGQGPARDDLLLENGDQLHVPTRDGLVLVSGEVLFPNAVAWQAGLAADGYVARAGGFTQKSAARRIVVAHADGSFEEVSAQSHAVRSGDDLLVLPRIDTKSRQILKDMTQILYQIAVSAKVVLGL</sequence>
<protein>
    <submittedName>
        <fullName evidence="4">Polysaccharide biosynthesis/export family protein</fullName>
    </submittedName>
</protein>
<name>A0ABV7V4W3_9SPHN</name>
<dbReference type="EMBL" id="JBHRYE010000020">
    <property type="protein sequence ID" value="MFC3672214.1"/>
    <property type="molecule type" value="Genomic_DNA"/>
</dbReference>
<proteinExistence type="predicted"/>
<keyword evidence="5" id="KW-1185">Reference proteome</keyword>
<evidence type="ECO:0000256" key="1">
    <source>
        <dbReference type="ARBA" id="ARBA00022729"/>
    </source>
</evidence>
<feature type="domain" description="Polysaccharide export protein N-terminal" evidence="3">
    <location>
        <begin position="149"/>
        <end position="219"/>
    </location>
</feature>
<evidence type="ECO:0000256" key="2">
    <source>
        <dbReference type="SAM" id="MobiDB-lite"/>
    </source>
</evidence>
<dbReference type="InterPro" id="IPR003715">
    <property type="entry name" value="Poly_export_N"/>
</dbReference>
<organism evidence="4 5">
    <name type="scientific">Novosphingobium pokkalii</name>
    <dbReference type="NCBI Taxonomy" id="1770194"/>
    <lineage>
        <taxon>Bacteria</taxon>
        <taxon>Pseudomonadati</taxon>
        <taxon>Pseudomonadota</taxon>
        <taxon>Alphaproteobacteria</taxon>
        <taxon>Sphingomonadales</taxon>
        <taxon>Sphingomonadaceae</taxon>
        <taxon>Novosphingobium</taxon>
    </lineage>
</organism>
<accession>A0ABV7V4W3</accession>
<dbReference type="Proteomes" id="UP001595683">
    <property type="component" value="Unassembled WGS sequence"/>
</dbReference>
<feature type="region of interest" description="Disordered" evidence="2">
    <location>
        <begin position="94"/>
        <end position="115"/>
    </location>
</feature>
<feature type="compositionally biased region" description="Low complexity" evidence="2">
    <location>
        <begin position="105"/>
        <end position="115"/>
    </location>
</feature>
<reference evidence="5" key="1">
    <citation type="journal article" date="2019" name="Int. J. Syst. Evol. Microbiol.">
        <title>The Global Catalogue of Microorganisms (GCM) 10K type strain sequencing project: providing services to taxonomists for standard genome sequencing and annotation.</title>
        <authorList>
            <consortium name="The Broad Institute Genomics Platform"/>
            <consortium name="The Broad Institute Genome Sequencing Center for Infectious Disease"/>
            <person name="Wu L."/>
            <person name="Ma J."/>
        </authorList>
    </citation>
    <scope>NUCLEOTIDE SEQUENCE [LARGE SCALE GENOMIC DNA]</scope>
    <source>
        <strain evidence="5">KCTC 42224</strain>
    </source>
</reference>
<keyword evidence="1" id="KW-0732">Signal</keyword>
<comment type="caution">
    <text evidence="4">The sequence shown here is derived from an EMBL/GenBank/DDBJ whole genome shotgun (WGS) entry which is preliminary data.</text>
</comment>
<gene>
    <name evidence="4" type="ORF">ACFOOT_12360</name>
</gene>
<dbReference type="Pfam" id="PF02563">
    <property type="entry name" value="Poly_export"/>
    <property type="match status" value="1"/>
</dbReference>